<dbReference type="Proteomes" id="UP000305874">
    <property type="component" value="Unassembled WGS sequence"/>
</dbReference>
<feature type="non-terminal residue" evidence="2">
    <location>
        <position position="1"/>
    </location>
</feature>
<gene>
    <name evidence="2" type="primary">pheT</name>
    <name evidence="2" type="ORF">CWC05_20990</name>
</gene>
<accession>A0A5S3YN23</accession>
<comment type="caution">
    <text evidence="2">The sequence shown here is derived from an EMBL/GenBank/DDBJ whole genome shotgun (WGS) entry which is preliminary data.</text>
</comment>
<dbReference type="PROSITE" id="PS51447">
    <property type="entry name" value="FDX_ACB"/>
    <property type="match status" value="1"/>
</dbReference>
<dbReference type="InterPro" id="IPR036690">
    <property type="entry name" value="Fdx_antiC-bd_sf"/>
</dbReference>
<sequence>GAVHPQLQKSLGLNSTAYVFEVEVSALETRKLPEAVIVSKFPSNRRDIAILVADDVKIGDILNSIEKVGGNQLVDLNLFD</sequence>
<dbReference type="EC" id="6.1.1.20" evidence="2"/>
<dbReference type="AlphaFoldDB" id="A0A5S3YN23"/>
<name>A0A5S3YN23_9GAMM</name>
<reference evidence="3" key="2">
    <citation type="submission" date="2019-06" db="EMBL/GenBank/DDBJ databases">
        <title>Co-occurence of chitin degradation, pigmentation and bioactivity in marine Pseudoalteromonas.</title>
        <authorList>
            <person name="Sonnenschein E.C."/>
            <person name="Bech P.K."/>
        </authorList>
    </citation>
    <scope>NUCLEOTIDE SEQUENCE [LARGE SCALE GENOMIC DNA]</scope>
    <source>
        <strain evidence="3">S2897</strain>
    </source>
</reference>
<evidence type="ECO:0000313" key="3">
    <source>
        <dbReference type="Proteomes" id="UP000305874"/>
    </source>
</evidence>
<evidence type="ECO:0000313" key="2">
    <source>
        <dbReference type="EMBL" id="TMP76994.1"/>
    </source>
</evidence>
<proteinExistence type="predicted"/>
<feature type="domain" description="FDX-ACB" evidence="1">
    <location>
        <begin position="39"/>
        <end position="80"/>
    </location>
</feature>
<dbReference type="Pfam" id="PF03147">
    <property type="entry name" value="FDX-ACB"/>
    <property type="match status" value="1"/>
</dbReference>
<dbReference type="EMBL" id="PNCG01000459">
    <property type="protein sequence ID" value="TMP76994.1"/>
    <property type="molecule type" value="Genomic_DNA"/>
</dbReference>
<protein>
    <submittedName>
        <fullName evidence="2">Phenylalanine--tRNA ligase subunit beta</fullName>
        <ecNumber evidence="2">6.1.1.20</ecNumber>
    </submittedName>
</protein>
<reference evidence="2 3" key="1">
    <citation type="submission" date="2017-12" db="EMBL/GenBank/DDBJ databases">
        <authorList>
            <person name="Paulsen S."/>
            <person name="Gram L.K."/>
        </authorList>
    </citation>
    <scope>NUCLEOTIDE SEQUENCE [LARGE SCALE GENOMIC DNA]</scope>
    <source>
        <strain evidence="2 3">S2897</strain>
    </source>
</reference>
<dbReference type="Gene3D" id="3.30.70.380">
    <property type="entry name" value="Ferrodoxin-fold anticodon-binding domain"/>
    <property type="match status" value="1"/>
</dbReference>
<dbReference type="InterPro" id="IPR005121">
    <property type="entry name" value="Fdx_antiC-bd"/>
</dbReference>
<organism evidence="2 3">
    <name type="scientific">Pseudoalteromonas ruthenica</name>
    <dbReference type="NCBI Taxonomy" id="151081"/>
    <lineage>
        <taxon>Bacteria</taxon>
        <taxon>Pseudomonadati</taxon>
        <taxon>Pseudomonadota</taxon>
        <taxon>Gammaproteobacteria</taxon>
        <taxon>Alteromonadales</taxon>
        <taxon>Pseudoalteromonadaceae</taxon>
        <taxon>Pseudoalteromonas</taxon>
    </lineage>
</organism>
<feature type="non-terminal residue" evidence="2">
    <location>
        <position position="80"/>
    </location>
</feature>
<dbReference type="SUPFAM" id="SSF54991">
    <property type="entry name" value="Anticodon-binding domain of PheRS"/>
    <property type="match status" value="1"/>
</dbReference>
<keyword evidence="2" id="KW-0436">Ligase</keyword>
<evidence type="ECO:0000259" key="1">
    <source>
        <dbReference type="PROSITE" id="PS51447"/>
    </source>
</evidence>
<dbReference type="GO" id="GO:0004826">
    <property type="term" value="F:phenylalanine-tRNA ligase activity"/>
    <property type="evidence" value="ECO:0007669"/>
    <property type="project" value="UniProtKB-EC"/>
</dbReference>